<evidence type="ECO:0000256" key="3">
    <source>
        <dbReference type="ARBA" id="ARBA00044632"/>
    </source>
</evidence>
<dbReference type="SMART" id="SM00478">
    <property type="entry name" value="ENDO3c"/>
    <property type="match status" value="1"/>
</dbReference>
<dbReference type="Gene3D" id="1.10.340.30">
    <property type="entry name" value="Hypothetical protein, domain 2"/>
    <property type="match status" value="1"/>
</dbReference>
<dbReference type="GO" id="GO:0140078">
    <property type="term" value="F:class I DNA-(apurinic or apyrimidinic site) endonuclease activity"/>
    <property type="evidence" value="ECO:0007669"/>
    <property type="project" value="UniProtKB-EC"/>
</dbReference>
<dbReference type="InterPro" id="IPR003265">
    <property type="entry name" value="HhH-GPD_domain"/>
</dbReference>
<keyword evidence="5" id="KW-0456">Lyase</keyword>
<dbReference type="EC" id="4.2.99.18" evidence="2"/>
<dbReference type="STRING" id="133383.A0A1R0GQX2"/>
<dbReference type="Pfam" id="PF00730">
    <property type="entry name" value="HhH-GPD"/>
    <property type="match status" value="1"/>
</dbReference>
<comment type="catalytic activity">
    <reaction evidence="3">
        <text>2'-deoxyribonucleotide-(2'-deoxyribose 5'-phosphate)-2'-deoxyribonucleotide-DNA = a 3'-end 2'-deoxyribonucleotide-(2,3-dehydro-2,3-deoxyribose 5'-phosphate)-DNA + a 5'-end 5'-phospho-2'-deoxyribonucleoside-DNA + H(+)</text>
        <dbReference type="Rhea" id="RHEA:66592"/>
        <dbReference type="Rhea" id="RHEA-COMP:13180"/>
        <dbReference type="Rhea" id="RHEA-COMP:16897"/>
        <dbReference type="Rhea" id="RHEA-COMP:17067"/>
        <dbReference type="ChEBI" id="CHEBI:15378"/>
        <dbReference type="ChEBI" id="CHEBI:136412"/>
        <dbReference type="ChEBI" id="CHEBI:157695"/>
        <dbReference type="ChEBI" id="CHEBI:167181"/>
        <dbReference type="EC" id="4.2.99.18"/>
    </reaction>
</comment>
<dbReference type="AlphaFoldDB" id="A0A1R0GQX2"/>
<feature type="domain" description="HhH-GPD" evidence="4">
    <location>
        <begin position="14"/>
        <end position="144"/>
    </location>
</feature>
<evidence type="ECO:0000259" key="4">
    <source>
        <dbReference type="SMART" id="SM00478"/>
    </source>
</evidence>
<dbReference type="InterPro" id="IPR052054">
    <property type="entry name" value="Oxidative_DNA_repair_enzyme"/>
</dbReference>
<organism evidence="5 6">
    <name type="scientific">Smittium mucronatum</name>
    <dbReference type="NCBI Taxonomy" id="133383"/>
    <lineage>
        <taxon>Eukaryota</taxon>
        <taxon>Fungi</taxon>
        <taxon>Fungi incertae sedis</taxon>
        <taxon>Zoopagomycota</taxon>
        <taxon>Kickxellomycotina</taxon>
        <taxon>Harpellomycetes</taxon>
        <taxon>Harpellales</taxon>
        <taxon>Legeriomycetaceae</taxon>
        <taxon>Smittium</taxon>
    </lineage>
</organism>
<evidence type="ECO:0000313" key="5">
    <source>
        <dbReference type="EMBL" id="OLY79285.1"/>
    </source>
</evidence>
<protein>
    <recommendedName>
        <fullName evidence="2">DNA-(apurinic or apyrimidinic site) lyase</fullName>
        <ecNumber evidence="2">4.2.99.18</ecNumber>
    </recommendedName>
</protein>
<comment type="caution">
    <text evidence="5">The sequence shown here is derived from an EMBL/GenBank/DDBJ whole genome shotgun (WGS) entry which is preliminary data.</text>
</comment>
<dbReference type="EMBL" id="LSSL01004663">
    <property type="protein sequence ID" value="OLY79285.1"/>
    <property type="molecule type" value="Genomic_DNA"/>
</dbReference>
<dbReference type="GO" id="GO:0005634">
    <property type="term" value="C:nucleus"/>
    <property type="evidence" value="ECO:0007669"/>
    <property type="project" value="TreeGrafter"/>
</dbReference>
<dbReference type="GO" id="GO:0006285">
    <property type="term" value="P:base-excision repair, AP site formation"/>
    <property type="evidence" value="ECO:0007669"/>
    <property type="project" value="TreeGrafter"/>
</dbReference>
<evidence type="ECO:0000256" key="2">
    <source>
        <dbReference type="ARBA" id="ARBA00012720"/>
    </source>
</evidence>
<dbReference type="CDD" id="cd00056">
    <property type="entry name" value="ENDO3c"/>
    <property type="match status" value="1"/>
</dbReference>
<dbReference type="OrthoDB" id="238681at2759"/>
<dbReference type="PANTHER" id="PTHR10242:SF2">
    <property type="entry name" value="N-GLYCOSYLASE_DNA LYASE"/>
    <property type="match status" value="1"/>
</dbReference>
<comment type="similarity">
    <text evidence="1">Belongs to the type-1 OGG1 family.</text>
</comment>
<accession>A0A1R0GQX2</accession>
<sequence>MCLEYGNKVDISDSSINVSEVHLFPELHKLAEPGVEERLRELGFGYRAKYIYKSAKHIYDNYKNPEEWFDSLINLDYQEAKKQLTSLTGVGSKVADCICLMSLNKTNAIPVDTHILQVATRDYTNNGLFIDITKSQHSNPIGVTGVADNPMLVSIENSEKITKAVAGAKKISPIIYDYIFQMFCSIFGPFSGWAQTILFISDLGEASTPDKKKSKSRKSIKFENNDPSKILFTDFKDPIQKVKIKSIKLYHGKS</sequence>
<dbReference type="Proteomes" id="UP000187455">
    <property type="component" value="Unassembled WGS sequence"/>
</dbReference>
<dbReference type="InterPro" id="IPR011257">
    <property type="entry name" value="DNA_glycosylase"/>
</dbReference>
<evidence type="ECO:0000313" key="6">
    <source>
        <dbReference type="Proteomes" id="UP000187455"/>
    </source>
</evidence>
<name>A0A1R0GQX2_9FUNG</name>
<dbReference type="GO" id="GO:0034039">
    <property type="term" value="F:8-oxo-7,8-dihydroguanine DNA N-glycosylase activity"/>
    <property type="evidence" value="ECO:0007669"/>
    <property type="project" value="TreeGrafter"/>
</dbReference>
<proteinExistence type="inferred from homology"/>
<gene>
    <name evidence="5" type="ORF">AYI68_g6647</name>
</gene>
<evidence type="ECO:0000256" key="1">
    <source>
        <dbReference type="ARBA" id="ARBA00010679"/>
    </source>
</evidence>
<keyword evidence="6" id="KW-1185">Reference proteome</keyword>
<dbReference type="SUPFAM" id="SSF48150">
    <property type="entry name" value="DNA-glycosylase"/>
    <property type="match status" value="1"/>
</dbReference>
<dbReference type="PANTHER" id="PTHR10242">
    <property type="entry name" value="8-OXOGUANINE DNA GLYCOSYLASE"/>
    <property type="match status" value="1"/>
</dbReference>
<reference evidence="5 6" key="1">
    <citation type="journal article" date="2016" name="Mol. Biol. Evol.">
        <title>Genome-Wide Survey of Gut Fungi (Harpellales) Reveals the First Horizontally Transferred Ubiquitin Gene from a Mosquito Host.</title>
        <authorList>
            <person name="Wang Y."/>
            <person name="White M.M."/>
            <person name="Kvist S."/>
            <person name="Moncalvo J.M."/>
        </authorList>
    </citation>
    <scope>NUCLEOTIDE SEQUENCE [LARGE SCALE GENOMIC DNA]</scope>
    <source>
        <strain evidence="5 6">ALG-7-W6</strain>
    </source>
</reference>
<dbReference type="Gene3D" id="1.10.1670.10">
    <property type="entry name" value="Helix-hairpin-Helix base-excision DNA repair enzymes (C-terminal)"/>
    <property type="match status" value="1"/>
</dbReference>
<dbReference type="InterPro" id="IPR023170">
    <property type="entry name" value="HhH_base_excis_C"/>
</dbReference>